<reference evidence="1" key="1">
    <citation type="journal article" date="2019" name="Sci. Rep.">
        <title>Draft genome of Tanacetum cinerariifolium, the natural source of mosquito coil.</title>
        <authorList>
            <person name="Yamashiro T."/>
            <person name="Shiraishi A."/>
            <person name="Satake H."/>
            <person name="Nakayama K."/>
        </authorList>
    </citation>
    <scope>NUCLEOTIDE SEQUENCE</scope>
</reference>
<feature type="non-terminal residue" evidence="1">
    <location>
        <position position="1"/>
    </location>
</feature>
<comment type="caution">
    <text evidence="1">The sequence shown here is derived from an EMBL/GenBank/DDBJ whole genome shotgun (WGS) entry which is preliminary data.</text>
</comment>
<sequence length="94" mass="10521">EQTDGEAMINSIENGDQPLLIIAQVSLARTAQNAPPTLKDLKFWITEEKKTRKIDRDVNDALEYKKKVVVVTSDPLALVAEKTKVSKCKKKVKV</sequence>
<proteinExistence type="predicted"/>
<name>A0A699THC2_TANCI</name>
<protein>
    <submittedName>
        <fullName evidence="1">Uncharacterized protein</fullName>
    </submittedName>
</protein>
<gene>
    <name evidence="1" type="ORF">Tci_881496</name>
</gene>
<organism evidence="1">
    <name type="scientific">Tanacetum cinerariifolium</name>
    <name type="common">Dalmatian daisy</name>
    <name type="synonym">Chrysanthemum cinerariifolium</name>
    <dbReference type="NCBI Taxonomy" id="118510"/>
    <lineage>
        <taxon>Eukaryota</taxon>
        <taxon>Viridiplantae</taxon>
        <taxon>Streptophyta</taxon>
        <taxon>Embryophyta</taxon>
        <taxon>Tracheophyta</taxon>
        <taxon>Spermatophyta</taxon>
        <taxon>Magnoliopsida</taxon>
        <taxon>eudicotyledons</taxon>
        <taxon>Gunneridae</taxon>
        <taxon>Pentapetalae</taxon>
        <taxon>asterids</taxon>
        <taxon>campanulids</taxon>
        <taxon>Asterales</taxon>
        <taxon>Asteraceae</taxon>
        <taxon>Asteroideae</taxon>
        <taxon>Anthemideae</taxon>
        <taxon>Anthemidinae</taxon>
        <taxon>Tanacetum</taxon>
    </lineage>
</organism>
<dbReference type="EMBL" id="BKCJ011246110">
    <property type="protein sequence ID" value="GFD09527.1"/>
    <property type="molecule type" value="Genomic_DNA"/>
</dbReference>
<accession>A0A699THC2</accession>
<evidence type="ECO:0000313" key="1">
    <source>
        <dbReference type="EMBL" id="GFD09527.1"/>
    </source>
</evidence>
<dbReference type="AlphaFoldDB" id="A0A699THC2"/>